<feature type="signal peptide" evidence="3">
    <location>
        <begin position="1"/>
        <end position="27"/>
    </location>
</feature>
<protein>
    <submittedName>
        <fullName evidence="4">Ice-binding protein 6</fullName>
    </submittedName>
</protein>
<keyword evidence="2 3" id="KW-0732">Signal</keyword>
<dbReference type="EMBL" id="KF683604">
    <property type="protein sequence ID" value="AIC65766.1"/>
    <property type="molecule type" value="Genomic_DNA"/>
</dbReference>
<name>A0A060L1F1_9CHLO</name>
<evidence type="ECO:0000256" key="1">
    <source>
        <dbReference type="ARBA" id="ARBA00005445"/>
    </source>
</evidence>
<reference evidence="4" key="2">
    <citation type="journal article" date="2014" name="Extremophiles">
        <title>The ice-binding proteins of a snow alga, Chloromonas brevispina: probable acquisition by horizontal gene transfer.</title>
        <authorList>
            <person name="Raymond J.A."/>
        </authorList>
    </citation>
    <scope>NUCLEOTIDE SEQUENCE</scope>
</reference>
<evidence type="ECO:0000313" key="4">
    <source>
        <dbReference type="EMBL" id="AIC65766.1"/>
    </source>
</evidence>
<dbReference type="InterPro" id="IPR021884">
    <property type="entry name" value="Ice-bd_prot"/>
</dbReference>
<feature type="chain" id="PRO_5001588247" evidence="3">
    <location>
        <begin position="28"/>
        <end position="258"/>
    </location>
</feature>
<proteinExistence type="inferred from homology"/>
<evidence type="ECO:0000256" key="2">
    <source>
        <dbReference type="ARBA" id="ARBA00022729"/>
    </source>
</evidence>
<evidence type="ECO:0000256" key="3">
    <source>
        <dbReference type="SAM" id="SignalP"/>
    </source>
</evidence>
<dbReference type="AlphaFoldDB" id="A0A060L1F1"/>
<accession>A0A060L1F1</accession>
<dbReference type="Pfam" id="PF11999">
    <property type="entry name" value="Ice_binding"/>
    <property type="match status" value="1"/>
</dbReference>
<sequence length="258" mass="25524">MMARGHRLDICAVGLVLLCIQLTCTQGARSQLAQPLRRLLATCNPSCSNALASAASFGVLGASTVTNTGGTMITGDCGVSPGSAITGFPPGQTSGTMHLDDGAATAGQNDAHAAYTNFMNTATTKDISGQDMGGMTLLPGVYGYSSSAGNGGTLTLDAQGNPAAIFIFKIVSSLVTASGSQVVLANGALACNVFFVVGSYATLGTGTNLAGSILAMTSITATTKATVMGSLLAITAAVTLDTNVVATMGMACGSPPPP</sequence>
<comment type="similarity">
    <text evidence="1">Belongs to the ice-binding protein family.</text>
</comment>
<organism evidence="4">
    <name type="scientific">Chloromonas brevispina</name>
    <dbReference type="NCBI Taxonomy" id="201318"/>
    <lineage>
        <taxon>Eukaryota</taxon>
        <taxon>Viridiplantae</taxon>
        <taxon>Chlorophyta</taxon>
        <taxon>core chlorophytes</taxon>
        <taxon>Chlorophyceae</taxon>
        <taxon>CS clade</taxon>
        <taxon>Chlamydomonadales</taxon>
        <taxon>Chlamydomonadaceae</taxon>
        <taxon>Chloromonadinia</taxon>
        <taxon>Chloromonas</taxon>
    </lineage>
</organism>
<reference evidence="4" key="1">
    <citation type="submission" date="2013-09" db="EMBL/GenBank/DDBJ databases">
        <authorList>
            <person name="Raymond J."/>
        </authorList>
    </citation>
    <scope>NUCLEOTIDE SEQUENCE</scope>
</reference>